<feature type="transmembrane region" description="Helical" evidence="1">
    <location>
        <begin position="103"/>
        <end position="126"/>
    </location>
</feature>
<evidence type="ECO:0000256" key="1">
    <source>
        <dbReference type="SAM" id="Phobius"/>
    </source>
</evidence>
<sequence>MTVVRNKTKYDRILTITAGFLCLFALLCTFVALCTPSWTINEYSSDGEVQWHGLFYKCNRFKCILNYHHYILAIVVTIISIIFLLFATISVFLIVLYNIFRRYFYLTSLFIFINVLLHFIGVVLYTHQSIINGISARLMILSNVLACISLAIVSYIAGRYSIFYPKNQTDFHFTKVENIEAITKIEEQQIMQT</sequence>
<organism evidence="2 5">
    <name type="scientific">Rotaria sordida</name>
    <dbReference type="NCBI Taxonomy" id="392033"/>
    <lineage>
        <taxon>Eukaryota</taxon>
        <taxon>Metazoa</taxon>
        <taxon>Spiralia</taxon>
        <taxon>Gnathifera</taxon>
        <taxon>Rotifera</taxon>
        <taxon>Eurotatoria</taxon>
        <taxon>Bdelloidea</taxon>
        <taxon>Philodinida</taxon>
        <taxon>Philodinidae</taxon>
        <taxon>Rotaria</taxon>
    </lineage>
</organism>
<protein>
    <submittedName>
        <fullName evidence="2">Uncharacterized protein</fullName>
    </submittedName>
</protein>
<dbReference type="Proteomes" id="UP000663874">
    <property type="component" value="Unassembled WGS sequence"/>
</dbReference>
<dbReference type="EMBL" id="CAJNOL010000028">
    <property type="protein sequence ID" value="CAF0763467.1"/>
    <property type="molecule type" value="Genomic_DNA"/>
</dbReference>
<dbReference type="AlphaFoldDB" id="A0A813Q7V4"/>
<evidence type="ECO:0000313" key="5">
    <source>
        <dbReference type="Proteomes" id="UP000663870"/>
    </source>
</evidence>
<feature type="transmembrane region" description="Helical" evidence="1">
    <location>
        <begin position="70"/>
        <end position="96"/>
    </location>
</feature>
<reference evidence="2" key="1">
    <citation type="submission" date="2021-02" db="EMBL/GenBank/DDBJ databases">
        <authorList>
            <person name="Nowell W R."/>
        </authorList>
    </citation>
    <scope>NUCLEOTIDE SEQUENCE</scope>
</reference>
<evidence type="ECO:0000313" key="2">
    <source>
        <dbReference type="EMBL" id="CAF0763467.1"/>
    </source>
</evidence>
<gene>
    <name evidence="4" type="ORF">FNK824_LOCUS22395</name>
    <name evidence="2" type="ORF">JXQ802_LOCUS2324</name>
    <name evidence="3" type="ORF">SEV965_LOCUS1954</name>
</gene>
<dbReference type="Proteomes" id="UP000663889">
    <property type="component" value="Unassembled WGS sequence"/>
</dbReference>
<evidence type="ECO:0000313" key="4">
    <source>
        <dbReference type="EMBL" id="CAF3935817.1"/>
    </source>
</evidence>
<keyword evidence="1" id="KW-1133">Transmembrane helix</keyword>
<evidence type="ECO:0000313" key="3">
    <source>
        <dbReference type="EMBL" id="CAF0827760.1"/>
    </source>
</evidence>
<keyword evidence="5" id="KW-1185">Reference proteome</keyword>
<keyword evidence="1" id="KW-0472">Membrane</keyword>
<dbReference type="Gene3D" id="1.20.140.150">
    <property type="match status" value="1"/>
</dbReference>
<feature type="transmembrane region" description="Helical" evidence="1">
    <location>
        <begin position="12"/>
        <end position="33"/>
    </location>
</feature>
<dbReference type="EMBL" id="CAJOBE010004526">
    <property type="protein sequence ID" value="CAF3935817.1"/>
    <property type="molecule type" value="Genomic_DNA"/>
</dbReference>
<comment type="caution">
    <text evidence="2">The sequence shown here is derived from an EMBL/GenBank/DDBJ whole genome shotgun (WGS) entry which is preliminary data.</text>
</comment>
<dbReference type="EMBL" id="CAJNOU010000041">
    <property type="protein sequence ID" value="CAF0827760.1"/>
    <property type="molecule type" value="Genomic_DNA"/>
</dbReference>
<dbReference type="Proteomes" id="UP000663870">
    <property type="component" value="Unassembled WGS sequence"/>
</dbReference>
<proteinExistence type="predicted"/>
<name>A0A813Q7V4_9BILA</name>
<accession>A0A813Q7V4</accession>
<keyword evidence="1" id="KW-0812">Transmembrane</keyword>
<feature type="transmembrane region" description="Helical" evidence="1">
    <location>
        <begin position="138"/>
        <end position="158"/>
    </location>
</feature>